<dbReference type="HOGENOM" id="CLU_2266519_0_0_1"/>
<dbReference type="GO" id="GO:0090063">
    <property type="term" value="P:positive regulation of microtubule nucleation"/>
    <property type="evidence" value="ECO:0007669"/>
    <property type="project" value="EnsemblMetazoa"/>
</dbReference>
<keyword evidence="2" id="KW-1185">Reference proteome</keyword>
<name>B4HW35_DROSE</name>
<accession>B4HW35</accession>
<proteinExistence type="predicted"/>
<dbReference type="EMBL" id="CH480817">
    <property type="protein sequence ID" value="EDW50150.1"/>
    <property type="molecule type" value="Genomic_DNA"/>
</dbReference>
<dbReference type="Proteomes" id="UP000001292">
    <property type="component" value="Unassembled WGS sequence"/>
</dbReference>
<sequence length="103" mass="11915">MAGMEVKEKEEQLLLDTLIGLWSQYLQASELKDASVKDHWLWLLLYNLQFLDDKNLQDAWLNSHFNLMPEELCSYLLEQVYQIISEAKRSQESSPTHESGAAG</sequence>
<dbReference type="GO" id="GO:0000922">
    <property type="term" value="C:spindle pole"/>
    <property type="evidence" value="ECO:0007669"/>
    <property type="project" value="EnsemblMetazoa"/>
</dbReference>
<gene>
    <name evidence="1" type="primary">Dsec\Acp26Aa</name>
    <name evidence="1" type="ORF">Dsec_GM14151</name>
</gene>
<dbReference type="AlphaFoldDB" id="B4HW35"/>
<protein>
    <submittedName>
        <fullName evidence="1">Accessory gland-specific peptide 26Aa</fullName>
    </submittedName>
</protein>
<reference evidence="1 2" key="1">
    <citation type="journal article" date="2007" name="Nature">
        <title>Evolution of genes and genomes on the Drosophila phylogeny.</title>
        <authorList>
            <consortium name="Drosophila 12 Genomes Consortium"/>
            <person name="Clark A.G."/>
            <person name="Eisen M.B."/>
            <person name="Smith D.R."/>
            <person name="Bergman C.M."/>
            <person name="Oliver B."/>
            <person name="Markow T.A."/>
            <person name="Kaufman T.C."/>
            <person name="Kellis M."/>
            <person name="Gelbart W."/>
            <person name="Iyer V.N."/>
            <person name="Pollard D.A."/>
            <person name="Sackton T.B."/>
            <person name="Larracuente A.M."/>
            <person name="Singh N.D."/>
            <person name="Abad J.P."/>
            <person name="Abt D.N."/>
            <person name="Adryan B."/>
            <person name="Aguade M."/>
            <person name="Akashi H."/>
            <person name="Anderson W.W."/>
            <person name="Aquadro C.F."/>
            <person name="Ardell D.H."/>
            <person name="Arguello R."/>
            <person name="Artieri C.G."/>
            <person name="Barbash D.A."/>
            <person name="Barker D."/>
            <person name="Barsanti P."/>
            <person name="Batterham P."/>
            <person name="Batzoglou S."/>
            <person name="Begun D."/>
            <person name="Bhutkar A."/>
            <person name="Blanco E."/>
            <person name="Bosak S.A."/>
            <person name="Bradley R.K."/>
            <person name="Brand A.D."/>
            <person name="Brent M.R."/>
            <person name="Brooks A.N."/>
            <person name="Brown R.H."/>
            <person name="Butlin R.K."/>
            <person name="Caggese C."/>
            <person name="Calvi B.R."/>
            <person name="Bernardo de Carvalho A."/>
            <person name="Caspi A."/>
            <person name="Castrezana S."/>
            <person name="Celniker S.E."/>
            <person name="Chang J.L."/>
            <person name="Chapple C."/>
            <person name="Chatterji S."/>
            <person name="Chinwalla A."/>
            <person name="Civetta A."/>
            <person name="Clifton S.W."/>
            <person name="Comeron J.M."/>
            <person name="Costello J.C."/>
            <person name="Coyne J.A."/>
            <person name="Daub J."/>
            <person name="David R.G."/>
            <person name="Delcher A.L."/>
            <person name="Delehaunty K."/>
            <person name="Do C.B."/>
            <person name="Ebling H."/>
            <person name="Edwards K."/>
            <person name="Eickbush T."/>
            <person name="Evans J.D."/>
            <person name="Filipski A."/>
            <person name="Findeiss S."/>
            <person name="Freyhult E."/>
            <person name="Fulton L."/>
            <person name="Fulton R."/>
            <person name="Garcia A.C."/>
            <person name="Gardiner A."/>
            <person name="Garfield D.A."/>
            <person name="Garvin B.E."/>
            <person name="Gibson G."/>
            <person name="Gilbert D."/>
            <person name="Gnerre S."/>
            <person name="Godfrey J."/>
            <person name="Good R."/>
            <person name="Gotea V."/>
            <person name="Gravely B."/>
            <person name="Greenberg A.J."/>
            <person name="Griffiths-Jones S."/>
            <person name="Gross S."/>
            <person name="Guigo R."/>
            <person name="Gustafson E.A."/>
            <person name="Haerty W."/>
            <person name="Hahn M.W."/>
            <person name="Halligan D.L."/>
            <person name="Halpern A.L."/>
            <person name="Halter G.M."/>
            <person name="Han M.V."/>
            <person name="Heger A."/>
            <person name="Hillier L."/>
            <person name="Hinrichs A.S."/>
            <person name="Holmes I."/>
            <person name="Hoskins R.A."/>
            <person name="Hubisz M.J."/>
            <person name="Hultmark D."/>
            <person name="Huntley M.A."/>
            <person name="Jaffe D.B."/>
            <person name="Jagadeeshan S."/>
            <person name="Jeck W.R."/>
            <person name="Johnson J."/>
            <person name="Jones C.D."/>
            <person name="Jordan W.C."/>
            <person name="Karpen G.H."/>
            <person name="Kataoka E."/>
            <person name="Keightley P.D."/>
            <person name="Kheradpour P."/>
            <person name="Kirkness E.F."/>
            <person name="Koerich L.B."/>
            <person name="Kristiansen K."/>
            <person name="Kudrna D."/>
            <person name="Kulathinal R.J."/>
            <person name="Kumar S."/>
            <person name="Kwok R."/>
            <person name="Lander E."/>
            <person name="Langley C.H."/>
            <person name="Lapoint R."/>
            <person name="Lazzaro B.P."/>
            <person name="Lee S.J."/>
            <person name="Levesque L."/>
            <person name="Li R."/>
            <person name="Lin C.F."/>
            <person name="Lin M.F."/>
            <person name="Lindblad-Toh K."/>
            <person name="Llopart A."/>
            <person name="Long M."/>
            <person name="Low L."/>
            <person name="Lozovsky E."/>
            <person name="Lu J."/>
            <person name="Luo M."/>
            <person name="Machado C.A."/>
            <person name="Makalowski W."/>
            <person name="Marzo M."/>
            <person name="Matsuda M."/>
            <person name="Matzkin L."/>
            <person name="McAllister B."/>
            <person name="McBride C.S."/>
            <person name="McKernan B."/>
            <person name="McKernan K."/>
            <person name="Mendez-Lago M."/>
            <person name="Minx P."/>
            <person name="Mollenhauer M.U."/>
            <person name="Montooth K."/>
            <person name="Mount S.M."/>
            <person name="Mu X."/>
            <person name="Myers E."/>
            <person name="Negre B."/>
            <person name="Newfeld S."/>
            <person name="Nielsen R."/>
            <person name="Noor M.A."/>
            <person name="O'Grady P."/>
            <person name="Pachter L."/>
            <person name="Papaceit M."/>
            <person name="Parisi M.J."/>
            <person name="Parisi M."/>
            <person name="Parts L."/>
            <person name="Pedersen J.S."/>
            <person name="Pesole G."/>
            <person name="Phillippy A.M."/>
            <person name="Ponting C.P."/>
            <person name="Pop M."/>
            <person name="Porcelli D."/>
            <person name="Powell J.R."/>
            <person name="Prohaska S."/>
            <person name="Pruitt K."/>
            <person name="Puig M."/>
            <person name="Quesneville H."/>
            <person name="Ram K.R."/>
            <person name="Rand D."/>
            <person name="Rasmussen M.D."/>
            <person name="Reed L.K."/>
            <person name="Reenan R."/>
            <person name="Reily A."/>
            <person name="Remington K.A."/>
            <person name="Rieger T.T."/>
            <person name="Ritchie M.G."/>
            <person name="Robin C."/>
            <person name="Rogers Y.H."/>
            <person name="Rohde C."/>
            <person name="Rozas J."/>
            <person name="Rubenfield M.J."/>
            <person name="Ruiz A."/>
            <person name="Russo S."/>
            <person name="Salzberg S.L."/>
            <person name="Sanchez-Gracia A."/>
            <person name="Saranga D.J."/>
            <person name="Sato H."/>
            <person name="Schaeffer S.W."/>
            <person name="Schatz M.C."/>
            <person name="Schlenke T."/>
            <person name="Schwartz R."/>
            <person name="Segarra C."/>
            <person name="Singh R.S."/>
            <person name="Sirot L."/>
            <person name="Sirota M."/>
            <person name="Sisneros N.B."/>
            <person name="Smith C.D."/>
            <person name="Smith T.F."/>
            <person name="Spieth J."/>
            <person name="Stage D.E."/>
            <person name="Stark A."/>
            <person name="Stephan W."/>
            <person name="Strausberg R.L."/>
            <person name="Strempel S."/>
            <person name="Sturgill D."/>
            <person name="Sutton G."/>
            <person name="Sutton G.G."/>
            <person name="Tao W."/>
            <person name="Teichmann S."/>
            <person name="Tobari Y.N."/>
            <person name="Tomimura Y."/>
            <person name="Tsolas J.M."/>
            <person name="Valente V.L."/>
            <person name="Venter E."/>
            <person name="Venter J.C."/>
            <person name="Vicario S."/>
            <person name="Vieira F.G."/>
            <person name="Vilella A.J."/>
            <person name="Villasante A."/>
            <person name="Walenz B."/>
            <person name="Wang J."/>
            <person name="Wasserman M."/>
            <person name="Watts T."/>
            <person name="Wilson D."/>
            <person name="Wilson R.K."/>
            <person name="Wing R.A."/>
            <person name="Wolfner M.F."/>
            <person name="Wong A."/>
            <person name="Wong G.K."/>
            <person name="Wu C.I."/>
            <person name="Wu G."/>
            <person name="Yamamoto D."/>
            <person name="Yang H.P."/>
            <person name="Yang S.P."/>
            <person name="Yorke J.A."/>
            <person name="Yoshida K."/>
            <person name="Zdobnov E."/>
            <person name="Zhang P."/>
            <person name="Zhang Y."/>
            <person name="Zimin A.V."/>
            <person name="Baldwin J."/>
            <person name="Abdouelleil A."/>
            <person name="Abdulkadir J."/>
            <person name="Abebe A."/>
            <person name="Abera B."/>
            <person name="Abreu J."/>
            <person name="Acer S.C."/>
            <person name="Aftuck L."/>
            <person name="Alexander A."/>
            <person name="An P."/>
            <person name="Anderson E."/>
            <person name="Anderson S."/>
            <person name="Arachi H."/>
            <person name="Azer M."/>
            <person name="Bachantsang P."/>
            <person name="Barry A."/>
            <person name="Bayul T."/>
            <person name="Berlin A."/>
            <person name="Bessette D."/>
            <person name="Bloom T."/>
            <person name="Blye J."/>
            <person name="Boguslavskiy L."/>
            <person name="Bonnet C."/>
            <person name="Boukhgalter B."/>
            <person name="Bourzgui I."/>
            <person name="Brown A."/>
            <person name="Cahill P."/>
            <person name="Channer S."/>
            <person name="Cheshatsang Y."/>
            <person name="Chuda L."/>
            <person name="Citroen M."/>
            <person name="Collymore A."/>
            <person name="Cooke P."/>
            <person name="Costello M."/>
            <person name="D'Aco K."/>
            <person name="Daza R."/>
            <person name="De Haan G."/>
            <person name="DeGray S."/>
            <person name="DeMaso C."/>
            <person name="Dhargay N."/>
            <person name="Dooley K."/>
            <person name="Dooley E."/>
            <person name="Doricent M."/>
            <person name="Dorje P."/>
            <person name="Dorjee K."/>
            <person name="Dupes A."/>
            <person name="Elong R."/>
            <person name="Falk J."/>
            <person name="Farina A."/>
            <person name="Faro S."/>
            <person name="Ferguson D."/>
            <person name="Fisher S."/>
            <person name="Foley C.D."/>
            <person name="Franke A."/>
            <person name="Friedrich D."/>
            <person name="Gadbois L."/>
            <person name="Gearin G."/>
            <person name="Gearin C.R."/>
            <person name="Giannoukos G."/>
            <person name="Goode T."/>
            <person name="Graham J."/>
            <person name="Grandbois E."/>
            <person name="Grewal S."/>
            <person name="Gyaltsen K."/>
            <person name="Hafez N."/>
            <person name="Hagos B."/>
            <person name="Hall J."/>
            <person name="Henson C."/>
            <person name="Hollinger A."/>
            <person name="Honan T."/>
            <person name="Huard M.D."/>
            <person name="Hughes L."/>
            <person name="Hurhula B."/>
            <person name="Husby M.E."/>
            <person name="Kamat A."/>
            <person name="Kanga B."/>
            <person name="Kashin S."/>
            <person name="Khazanovich D."/>
            <person name="Kisner P."/>
            <person name="Lance K."/>
            <person name="Lara M."/>
            <person name="Lee W."/>
            <person name="Lennon N."/>
            <person name="Letendre F."/>
            <person name="LeVine R."/>
            <person name="Lipovsky A."/>
            <person name="Liu X."/>
            <person name="Liu J."/>
            <person name="Liu S."/>
            <person name="Lokyitsang T."/>
            <person name="Lokyitsang Y."/>
            <person name="Lubonja R."/>
            <person name="Lui A."/>
            <person name="MacDonald P."/>
            <person name="Magnisalis V."/>
            <person name="Maru K."/>
            <person name="Matthews C."/>
            <person name="McCusker W."/>
            <person name="McDonough S."/>
            <person name="Mehta T."/>
            <person name="Meldrim J."/>
            <person name="Meneus L."/>
            <person name="Mihai O."/>
            <person name="Mihalev A."/>
            <person name="Mihova T."/>
            <person name="Mittelman R."/>
            <person name="Mlenga V."/>
            <person name="Montmayeur A."/>
            <person name="Mulrain L."/>
            <person name="Navidi A."/>
            <person name="Naylor J."/>
            <person name="Negash T."/>
            <person name="Nguyen T."/>
            <person name="Nguyen N."/>
            <person name="Nicol R."/>
            <person name="Norbu C."/>
            <person name="Norbu N."/>
            <person name="Novod N."/>
            <person name="O'Neill B."/>
            <person name="Osman S."/>
            <person name="Markiewicz E."/>
            <person name="Oyono O.L."/>
            <person name="Patti C."/>
            <person name="Phunkhang P."/>
            <person name="Pierre F."/>
            <person name="Priest M."/>
            <person name="Raghuraman S."/>
            <person name="Rege F."/>
            <person name="Reyes R."/>
            <person name="Rise C."/>
            <person name="Rogov P."/>
            <person name="Ross K."/>
            <person name="Ryan E."/>
            <person name="Settipalli S."/>
            <person name="Shea T."/>
            <person name="Sherpa N."/>
            <person name="Shi L."/>
            <person name="Shih D."/>
            <person name="Sparrow T."/>
            <person name="Spaulding J."/>
            <person name="Stalker J."/>
            <person name="Stange-Thomann N."/>
            <person name="Stavropoulos S."/>
            <person name="Stone C."/>
            <person name="Strader C."/>
            <person name="Tesfaye S."/>
            <person name="Thomson T."/>
            <person name="Thoulutsang Y."/>
            <person name="Thoulutsang D."/>
            <person name="Topham K."/>
            <person name="Topping I."/>
            <person name="Tsamla T."/>
            <person name="Vassiliev H."/>
            <person name="Vo A."/>
            <person name="Wangchuk T."/>
            <person name="Wangdi T."/>
            <person name="Weiand M."/>
            <person name="Wilkinson J."/>
            <person name="Wilson A."/>
            <person name="Yadav S."/>
            <person name="Young G."/>
            <person name="Yu Q."/>
            <person name="Zembek L."/>
            <person name="Zhong D."/>
            <person name="Zimmer A."/>
            <person name="Zwirko Z."/>
            <person name="Jaffe D.B."/>
            <person name="Alvarez P."/>
            <person name="Brockman W."/>
            <person name="Butler J."/>
            <person name="Chin C."/>
            <person name="Gnerre S."/>
            <person name="Grabherr M."/>
            <person name="Kleber M."/>
            <person name="Mauceli E."/>
            <person name="MacCallum I."/>
        </authorList>
    </citation>
    <scope>NUCLEOTIDE SEQUENCE [LARGE SCALE GENOMIC DNA]</scope>
    <source>
        <strain evidence="2">Rob3c / Tucson 14021-0248.25</strain>
    </source>
</reference>
<dbReference type="GO" id="GO:0031339">
    <property type="term" value="P:negative regulation of vesicle fusion"/>
    <property type="evidence" value="ECO:0007669"/>
    <property type="project" value="EnsemblMetazoa"/>
</dbReference>
<evidence type="ECO:0000313" key="1">
    <source>
        <dbReference type="EMBL" id="EDW50150.1"/>
    </source>
</evidence>
<dbReference type="GO" id="GO:0031982">
    <property type="term" value="C:vesicle"/>
    <property type="evidence" value="ECO:0007669"/>
    <property type="project" value="EnsemblMetazoa"/>
</dbReference>
<dbReference type="GO" id="GO:0045771">
    <property type="term" value="P:negative regulation of autophagosome size"/>
    <property type="evidence" value="ECO:0007669"/>
    <property type="project" value="EnsemblMetazoa"/>
</dbReference>
<evidence type="ECO:0000313" key="2">
    <source>
        <dbReference type="Proteomes" id="UP000001292"/>
    </source>
</evidence>
<dbReference type="GO" id="GO:0006909">
    <property type="term" value="P:phagocytosis"/>
    <property type="evidence" value="ECO:0007669"/>
    <property type="project" value="EnsemblMetazoa"/>
</dbReference>
<organism evidence="2">
    <name type="scientific">Drosophila sechellia</name>
    <name type="common">Fruit fly</name>
    <dbReference type="NCBI Taxonomy" id="7238"/>
    <lineage>
        <taxon>Eukaryota</taxon>
        <taxon>Metazoa</taxon>
        <taxon>Ecdysozoa</taxon>
        <taxon>Arthropoda</taxon>
        <taxon>Hexapoda</taxon>
        <taxon>Insecta</taxon>
        <taxon>Pterygota</taxon>
        <taxon>Neoptera</taxon>
        <taxon>Endopterygota</taxon>
        <taxon>Diptera</taxon>
        <taxon>Brachycera</taxon>
        <taxon>Muscomorpha</taxon>
        <taxon>Ephydroidea</taxon>
        <taxon>Drosophilidae</taxon>
        <taxon>Drosophila</taxon>
        <taxon>Sophophora</taxon>
    </lineage>
</organism>